<accession>A0A2R5EX11</accession>
<reference evidence="1 2" key="1">
    <citation type="submission" date="2017-08" db="EMBL/GenBank/DDBJ databases">
        <title>Substantial Increase in Enzyme Production by Combined Drug-Resistance Mutations in Paenibacillus agaridevorans.</title>
        <authorList>
            <person name="Tanaka Y."/>
            <person name="Funane K."/>
            <person name="Hosaka T."/>
            <person name="Shiwa Y."/>
            <person name="Fujita N."/>
            <person name="Miyazaki T."/>
            <person name="Yoshikawa H."/>
            <person name="Murakami K."/>
            <person name="Kasahara K."/>
            <person name="Inaoka T."/>
            <person name="Hiraga Y."/>
            <person name="Ochi K."/>
        </authorList>
    </citation>
    <scope>NUCLEOTIDE SEQUENCE [LARGE SCALE GENOMIC DNA]</scope>
    <source>
        <strain evidence="1 2">T-3040</strain>
    </source>
</reference>
<sequence>MLDWWKKTSTAIIVVLLILFCMVNFVPDKAKAAGPYDIGVYYFSDWNPELSTYMLERSLNLYGRSDWFGGIKDTLTRPGPWGYGPIADREPLLGWYDDRQQAVLDQHILQAASRGIDHFAFYFYWDWNGGEERPGQNINNFAASPYKDLMDYYIYFVADGIWPESDWYNFMVPSFIQHMKSPSYKKTSDGRPIIGFFGDLIGRLGGTNAGVKDAMDYLRDQCLINGLGDPWILYDGYSNLSNYMTQGYDGFLPLNLAGIGLTDYVPDDYTAYSDAWNNFVSIYDGYTMVPGAISGFDPRPWRGTGYVDAPVAQVYTKPDPGKFRTTLQQVKTYLDNHPAARNMATLYAWNELGEGGVIEPTTLFGYGYVNAIQDVFGLSNTAYKAKVQQLGLTDIAPDLRIEAYPDQYALSPGQSFKIKVKSKNYYNSNIASGNLSLNAGGWAITGSSNTSLGGLAPGAVKDSEFTVVAESGTAWTKFPITVNVSYTVNGVNRTQSVSTFVVPNTTTNTLLSDSFDSGTTGSPPTGWTLNTSGGTVMIQNAPSVADKSIRMYKSAANPNYAAASKNFTQQTSGIVSVDSYVMVPETGSTKQILARDSAGNGIAGLVAFTGGNITANVTHNLQSFSANTWYRITLKLNVSAQTYEVLIDDVSKGTFNFYQSNVSNVGEVLYVISPGYQGSLHVSDVVVTTSSTLLTDNFDAGTAGSPPTGWTLNTSGGTAMIQNVPSSADKSMRMYKSAANSNYAAASKSFTQQTAGIVSVDSYVMVTETGSTKQIMVRDYAGNGITGLVAFTDGNITANITHNLQSFSANTWYRITLKLNVSAKKYEVLVNGTSKGTFDFYNTGMSNVGEVLYVISPGYMGSLYVSSVNVVK</sequence>
<dbReference type="PANTHER" id="PTHR41244:SF1">
    <property type="entry name" value="GLYCOSYLTRANSFERASE"/>
    <property type="match status" value="1"/>
</dbReference>
<dbReference type="Proteomes" id="UP000245202">
    <property type="component" value="Unassembled WGS sequence"/>
</dbReference>
<dbReference type="InterPro" id="IPR032719">
    <property type="entry name" value="WbsX"/>
</dbReference>
<keyword evidence="2" id="KW-1185">Reference proteome</keyword>
<gene>
    <name evidence="1" type="ORF">PAT3040_05979</name>
</gene>
<dbReference type="AlphaFoldDB" id="A0A2R5EX11"/>
<dbReference type="RefSeq" id="WP_181376919.1">
    <property type="nucleotide sequence ID" value="NZ_BDQX01000390.1"/>
</dbReference>
<protein>
    <submittedName>
        <fullName evidence="1">Uncharacterized protein</fullName>
    </submittedName>
</protein>
<evidence type="ECO:0000313" key="2">
    <source>
        <dbReference type="Proteomes" id="UP000245202"/>
    </source>
</evidence>
<organism evidence="1 2">
    <name type="scientific">Paenibacillus agaridevorans</name>
    <dbReference type="NCBI Taxonomy" id="171404"/>
    <lineage>
        <taxon>Bacteria</taxon>
        <taxon>Bacillati</taxon>
        <taxon>Bacillota</taxon>
        <taxon>Bacilli</taxon>
        <taxon>Bacillales</taxon>
        <taxon>Paenibacillaceae</taxon>
        <taxon>Paenibacillus</taxon>
    </lineage>
</organism>
<dbReference type="Gene3D" id="3.20.20.80">
    <property type="entry name" value="Glycosidases"/>
    <property type="match status" value="1"/>
</dbReference>
<evidence type="ECO:0000313" key="1">
    <source>
        <dbReference type="EMBL" id="GBG11190.1"/>
    </source>
</evidence>
<dbReference type="Pfam" id="PF14307">
    <property type="entry name" value="Glyco_tran_WbsX"/>
    <property type="match status" value="1"/>
</dbReference>
<proteinExistence type="predicted"/>
<name>A0A2R5EX11_9BACL</name>
<comment type="caution">
    <text evidence="1">The sequence shown here is derived from an EMBL/GenBank/DDBJ whole genome shotgun (WGS) entry which is preliminary data.</text>
</comment>
<dbReference type="PANTHER" id="PTHR41244">
    <property type="entry name" value="RHAMNAN SYNTHESIS F"/>
    <property type="match status" value="1"/>
</dbReference>
<dbReference type="EMBL" id="BDQX01000390">
    <property type="protein sequence ID" value="GBG11190.1"/>
    <property type="molecule type" value="Genomic_DNA"/>
</dbReference>